<reference evidence="1 2" key="1">
    <citation type="journal article" date="2006" name="Nature">
        <title>Global trends of whole-genome duplications revealed by the ciliate Paramecium tetraurelia.</title>
        <authorList>
            <consortium name="Genoscope"/>
            <person name="Aury J.-M."/>
            <person name="Jaillon O."/>
            <person name="Duret L."/>
            <person name="Noel B."/>
            <person name="Jubin C."/>
            <person name="Porcel B.M."/>
            <person name="Segurens B."/>
            <person name="Daubin V."/>
            <person name="Anthouard V."/>
            <person name="Aiach N."/>
            <person name="Arnaiz O."/>
            <person name="Billaut A."/>
            <person name="Beisson J."/>
            <person name="Blanc I."/>
            <person name="Bouhouche K."/>
            <person name="Camara F."/>
            <person name="Duharcourt S."/>
            <person name="Guigo R."/>
            <person name="Gogendeau D."/>
            <person name="Katinka M."/>
            <person name="Keller A.-M."/>
            <person name="Kissmehl R."/>
            <person name="Klotz C."/>
            <person name="Koll F."/>
            <person name="Le Moue A."/>
            <person name="Lepere C."/>
            <person name="Malinsky S."/>
            <person name="Nowacki M."/>
            <person name="Nowak J.K."/>
            <person name="Plattner H."/>
            <person name="Poulain J."/>
            <person name="Ruiz F."/>
            <person name="Serrano V."/>
            <person name="Zagulski M."/>
            <person name="Dessen P."/>
            <person name="Betermier M."/>
            <person name="Weissenbach J."/>
            <person name="Scarpelli C."/>
            <person name="Schachter V."/>
            <person name="Sperling L."/>
            <person name="Meyer E."/>
            <person name="Cohen J."/>
            <person name="Wincker P."/>
        </authorList>
    </citation>
    <scope>NUCLEOTIDE SEQUENCE [LARGE SCALE GENOMIC DNA]</scope>
    <source>
        <strain evidence="1 2">Stock d4-2</strain>
    </source>
</reference>
<organism evidence="1 2">
    <name type="scientific">Paramecium tetraurelia</name>
    <dbReference type="NCBI Taxonomy" id="5888"/>
    <lineage>
        <taxon>Eukaryota</taxon>
        <taxon>Sar</taxon>
        <taxon>Alveolata</taxon>
        <taxon>Ciliophora</taxon>
        <taxon>Intramacronucleata</taxon>
        <taxon>Oligohymenophorea</taxon>
        <taxon>Peniculida</taxon>
        <taxon>Parameciidae</taxon>
        <taxon>Paramecium</taxon>
    </lineage>
</organism>
<name>A0CAW7_PARTE</name>
<dbReference type="HOGENOM" id="CLU_718571_0_0_1"/>
<dbReference type="RefSeq" id="XP_001435331.1">
    <property type="nucleotide sequence ID" value="XM_001435294.1"/>
</dbReference>
<accession>A0CAW7</accession>
<evidence type="ECO:0000313" key="1">
    <source>
        <dbReference type="EMBL" id="CAK67934.1"/>
    </source>
</evidence>
<dbReference type="EMBL" id="CT868055">
    <property type="protein sequence ID" value="CAK67934.1"/>
    <property type="molecule type" value="Genomic_DNA"/>
</dbReference>
<sequence>MNKKVDKNHLHSNFWQRVQEEQLGVTFKSSWLNKITEDAEIQYVKEFKKKTAKDKFKHILQVPLIVTDKQFLRRRQTFQTYTKNATLDLYYLQLKKAKGLGKSISEKADYNQVIQQTKNNRLQNEYLNTFKKNQGIMFINFIISYRYDNTLWSDRYYNGIIQQSRLANLQKVLQRNKFKGREELLAQFEQFFASKQLVVGAKKSVPELIKEISNAFGEVMPKDTDQDDKQEAHVRDKSLDLQRNEITLNMNTRPCTQQAALRTSTEPRPQTHHNYYSQYSKPSFDLIDTNTRCSTNQVKQRKFKQSAVQRIKHILTQADDVQLENKEVFKQLQTFQDHEGNQATHRSEVIKAKVQREQLIGAFSQRNNVDVRKKFEKRKVYAEIV</sequence>
<gene>
    <name evidence="1" type="ORF">GSPATT00036715001</name>
</gene>
<protein>
    <submittedName>
        <fullName evidence="1">Uncharacterized protein</fullName>
    </submittedName>
</protein>
<keyword evidence="2" id="KW-1185">Reference proteome</keyword>
<proteinExistence type="predicted"/>
<dbReference type="KEGG" id="ptm:GSPATT00036715001"/>
<dbReference type="AlphaFoldDB" id="A0CAW7"/>
<dbReference type="OrthoDB" id="294157at2759"/>
<evidence type="ECO:0000313" key="2">
    <source>
        <dbReference type="Proteomes" id="UP000000600"/>
    </source>
</evidence>
<dbReference type="InParanoid" id="A0CAW7"/>
<dbReference type="GeneID" id="5021116"/>
<dbReference type="Proteomes" id="UP000000600">
    <property type="component" value="Unassembled WGS sequence"/>
</dbReference>
<dbReference type="OMA" id="KADYNQV"/>